<dbReference type="EMBL" id="CH473957">
    <property type="protein sequence ID" value="EDL91157.1"/>
    <property type="molecule type" value="Genomic_DNA"/>
</dbReference>
<gene>
    <name evidence="1" type="ORF">rCG_56205</name>
</gene>
<dbReference type="AlphaFoldDB" id="A6IAN9"/>
<dbReference type="Proteomes" id="UP000234681">
    <property type="component" value="Chromosome 4"/>
</dbReference>
<name>A6IAN9_RAT</name>
<evidence type="ECO:0000313" key="1">
    <source>
        <dbReference type="EMBL" id="EDL91157.1"/>
    </source>
</evidence>
<organism evidence="1 2">
    <name type="scientific">Rattus norvegicus</name>
    <name type="common">Rat</name>
    <dbReference type="NCBI Taxonomy" id="10116"/>
    <lineage>
        <taxon>Eukaryota</taxon>
        <taxon>Metazoa</taxon>
        <taxon>Chordata</taxon>
        <taxon>Craniata</taxon>
        <taxon>Vertebrata</taxon>
        <taxon>Euteleostomi</taxon>
        <taxon>Mammalia</taxon>
        <taxon>Eutheria</taxon>
        <taxon>Euarchontoglires</taxon>
        <taxon>Glires</taxon>
        <taxon>Rodentia</taxon>
        <taxon>Myomorpha</taxon>
        <taxon>Muroidea</taxon>
        <taxon>Muridae</taxon>
        <taxon>Murinae</taxon>
        <taxon>Rattus</taxon>
    </lineage>
</organism>
<evidence type="ECO:0000313" key="2">
    <source>
        <dbReference type="Proteomes" id="UP000234681"/>
    </source>
</evidence>
<reference evidence="2" key="1">
    <citation type="submission" date="2005-09" db="EMBL/GenBank/DDBJ databases">
        <authorList>
            <person name="Mural R.J."/>
            <person name="Li P.W."/>
            <person name="Adams M.D."/>
            <person name="Amanatides P.G."/>
            <person name="Baden-Tillson H."/>
            <person name="Barnstead M."/>
            <person name="Chin S.H."/>
            <person name="Dew I."/>
            <person name="Evans C.A."/>
            <person name="Ferriera S."/>
            <person name="Flanigan M."/>
            <person name="Fosler C."/>
            <person name="Glodek A."/>
            <person name="Gu Z."/>
            <person name="Holt R.A."/>
            <person name="Jennings D."/>
            <person name="Kraft C.L."/>
            <person name="Lu F."/>
            <person name="Nguyen T."/>
            <person name="Nusskern D.R."/>
            <person name="Pfannkoch C.M."/>
            <person name="Sitter C."/>
            <person name="Sutton G.G."/>
            <person name="Venter J.C."/>
            <person name="Wang Z."/>
            <person name="Woodage T."/>
            <person name="Zheng X.H."/>
            <person name="Zhong F."/>
        </authorList>
    </citation>
    <scope>NUCLEOTIDE SEQUENCE [LARGE SCALE GENOMIC DNA]</scope>
    <source>
        <strain>BN</strain>
        <strain evidence="2">Sprague-Dawley</strain>
    </source>
</reference>
<proteinExistence type="predicted"/>
<sequence length="89" mass="9977">MLPHCRPWMRQERAGCRIEIGAKLRTEMDRLVQGSVRVRAFSDRGLRPAYSSSCRSRDNGSDGKKASYLFPTSPALLGLPPPLSRPLHL</sequence>
<accession>A6IAN9</accession>
<protein>
    <submittedName>
        <fullName evidence="1">RCG56205</fullName>
    </submittedName>
</protein>